<dbReference type="AlphaFoldDB" id="A0A8G1QZK8"/>
<dbReference type="Proteomes" id="UP000249526">
    <property type="component" value="Unassembled WGS sequence"/>
</dbReference>
<feature type="transmembrane region" description="Helical" evidence="1">
    <location>
        <begin position="72"/>
        <end position="95"/>
    </location>
</feature>
<evidence type="ECO:0000313" key="2">
    <source>
        <dbReference type="EMBL" id="RAH55891.1"/>
    </source>
</evidence>
<accession>A0A8G1QZK8</accession>
<reference evidence="2 3" key="1">
    <citation type="submission" date="2018-02" db="EMBL/GenBank/DDBJ databases">
        <title>The genomes of Aspergillus section Nigri reveals drivers in fungal speciation.</title>
        <authorList>
            <consortium name="DOE Joint Genome Institute"/>
            <person name="Vesth T.C."/>
            <person name="Nybo J."/>
            <person name="Theobald S."/>
            <person name="Brandl J."/>
            <person name="Frisvad J.C."/>
            <person name="Nielsen K.F."/>
            <person name="Lyhne E.K."/>
            <person name="Kogle M.E."/>
            <person name="Kuo A."/>
            <person name="Riley R."/>
            <person name="Clum A."/>
            <person name="Nolan M."/>
            <person name="Lipzen A."/>
            <person name="Salamov A."/>
            <person name="Henrissat B."/>
            <person name="Wiebenga A."/>
            <person name="De vries R.P."/>
            <person name="Grigoriev I.V."/>
            <person name="Mortensen U.H."/>
            <person name="Andersen M.R."/>
            <person name="Baker S.E."/>
        </authorList>
    </citation>
    <scope>NUCLEOTIDE SEQUENCE [LARGE SCALE GENOMIC DNA]</scope>
    <source>
        <strain evidence="2 3">CBS 112811</strain>
    </source>
</reference>
<dbReference type="EMBL" id="KZ825067">
    <property type="protein sequence ID" value="RAH55891.1"/>
    <property type="molecule type" value="Genomic_DNA"/>
</dbReference>
<evidence type="ECO:0000256" key="1">
    <source>
        <dbReference type="SAM" id="Phobius"/>
    </source>
</evidence>
<proteinExistence type="predicted"/>
<keyword evidence="3" id="KW-1185">Reference proteome</keyword>
<keyword evidence="1" id="KW-1133">Transmembrane helix</keyword>
<keyword evidence="1" id="KW-0472">Membrane</keyword>
<dbReference type="GeneID" id="37168996"/>
<protein>
    <submittedName>
        <fullName evidence="2">Uncharacterized protein</fullName>
    </submittedName>
</protein>
<evidence type="ECO:0000313" key="3">
    <source>
        <dbReference type="Proteomes" id="UP000249526"/>
    </source>
</evidence>
<name>A0A8G1QZK8_9EURO</name>
<sequence length="102" mass="11633">MQATHPRFCCVVLPRLKPQSAIFSRLKCELPVVYAHEPLFLPCLSDLPWLFVHPDRPRTSNLFPCSPLPHPIFTAFIMSIVISSSVLVTSVSHVYHPRAWCH</sequence>
<gene>
    <name evidence="2" type="ORF">BO85DRAFT_68864</name>
</gene>
<dbReference type="RefSeq" id="XP_025513813.1">
    <property type="nucleotide sequence ID" value="XM_025665594.1"/>
</dbReference>
<organism evidence="2 3">
    <name type="scientific">Aspergillus piperis CBS 112811</name>
    <dbReference type="NCBI Taxonomy" id="1448313"/>
    <lineage>
        <taxon>Eukaryota</taxon>
        <taxon>Fungi</taxon>
        <taxon>Dikarya</taxon>
        <taxon>Ascomycota</taxon>
        <taxon>Pezizomycotina</taxon>
        <taxon>Eurotiomycetes</taxon>
        <taxon>Eurotiomycetidae</taxon>
        <taxon>Eurotiales</taxon>
        <taxon>Aspergillaceae</taxon>
        <taxon>Aspergillus</taxon>
        <taxon>Aspergillus subgen. Circumdati</taxon>
    </lineage>
</organism>
<keyword evidence="1" id="KW-0812">Transmembrane</keyword>